<name>A0ABZ2ESB7_9FIRM</name>
<dbReference type="RefSeq" id="WP_018590337.1">
    <property type="nucleotide sequence ID" value="NZ_CP117523.1"/>
</dbReference>
<dbReference type="EMBL" id="CP117523">
    <property type="protein sequence ID" value="WWD82575.1"/>
    <property type="molecule type" value="Genomic_DNA"/>
</dbReference>
<dbReference type="InterPro" id="IPR049458">
    <property type="entry name" value="EpsG-like"/>
</dbReference>
<feature type="transmembrane region" description="Helical" evidence="1">
    <location>
        <begin position="212"/>
        <end position="232"/>
    </location>
</feature>
<evidence type="ECO:0000313" key="2">
    <source>
        <dbReference type="EMBL" id="WWD82575.1"/>
    </source>
</evidence>
<feature type="transmembrane region" description="Helical" evidence="1">
    <location>
        <begin position="38"/>
        <end position="59"/>
    </location>
</feature>
<reference evidence="2 3" key="1">
    <citation type="journal article" date="2023" name="PLoS ONE">
        <title>Genome-based metabolic and phylogenomic analysis of three Terrisporobacter species.</title>
        <authorList>
            <person name="Boer T."/>
            <person name="Bengelsdorf F.R."/>
            <person name="Bomeke M."/>
            <person name="Daniel R."/>
            <person name="Poehlein A."/>
        </authorList>
    </citation>
    <scope>NUCLEOTIDE SEQUENCE [LARGE SCALE GENOMIC DNA]</scope>
    <source>
        <strain evidence="2 3">DSM 1288</strain>
    </source>
</reference>
<dbReference type="Pfam" id="PF14897">
    <property type="entry name" value="EpsG"/>
    <property type="match status" value="1"/>
</dbReference>
<organism evidence="2 3">
    <name type="scientific">Terrisporobacter glycolicus ATCC 14880 = DSM 1288</name>
    <dbReference type="NCBI Taxonomy" id="1121315"/>
    <lineage>
        <taxon>Bacteria</taxon>
        <taxon>Bacillati</taxon>
        <taxon>Bacillota</taxon>
        <taxon>Clostridia</taxon>
        <taxon>Peptostreptococcales</taxon>
        <taxon>Peptostreptococcaceae</taxon>
        <taxon>Terrisporobacter</taxon>
    </lineage>
</organism>
<sequence>MPVYYFMLIWVIIWGSISLLTSKQVSINDGIYERKVNWTISIITFSAIIFFAGLRSYGVADTGAYIDMFKSYPNTLVNIFNNIPSGDSDMIGFILLSTFIKTYISSDYSVWLFIIATISGICIVTTLYKYSENFGISVFLFMVSCQFTWMFNGMRQYLAVAILFASTTFIINKKSLKYFLIVLLTSTIHKTAIIMIPTYFIVQGEPWNKKTLAIIGIVICCVIFSSEFLNLFDSAMEQTEYAISYQDNKLIDDGVNIMTILVQSVPLVIAFLFRENLKDKYTPIINISINMSIIAISIYIVSKIVSSGILIGRIAVYFTAYNLILMPWVLSNSFDKNEKRLMYFVMFICYLVFFYYQLEVAWNGWPYFSKILEISYN</sequence>
<feature type="transmembrane region" description="Helical" evidence="1">
    <location>
        <begin position="108"/>
        <end position="128"/>
    </location>
</feature>
<feature type="transmembrane region" description="Helical" evidence="1">
    <location>
        <begin position="6"/>
        <end position="26"/>
    </location>
</feature>
<keyword evidence="1" id="KW-0472">Membrane</keyword>
<accession>A0ABZ2ESB7</accession>
<proteinExistence type="predicted"/>
<keyword evidence="1" id="KW-1133">Transmembrane helix</keyword>
<feature type="transmembrane region" description="Helical" evidence="1">
    <location>
        <begin position="284"/>
        <end position="302"/>
    </location>
</feature>
<feature type="transmembrane region" description="Helical" evidence="1">
    <location>
        <begin position="254"/>
        <end position="272"/>
    </location>
</feature>
<feature type="transmembrane region" description="Helical" evidence="1">
    <location>
        <begin position="308"/>
        <end position="329"/>
    </location>
</feature>
<feature type="transmembrane region" description="Helical" evidence="1">
    <location>
        <begin position="341"/>
        <end position="358"/>
    </location>
</feature>
<evidence type="ECO:0000313" key="3">
    <source>
        <dbReference type="Proteomes" id="UP001348492"/>
    </source>
</evidence>
<feature type="transmembrane region" description="Helical" evidence="1">
    <location>
        <begin position="156"/>
        <end position="172"/>
    </location>
</feature>
<evidence type="ECO:0000256" key="1">
    <source>
        <dbReference type="SAM" id="Phobius"/>
    </source>
</evidence>
<keyword evidence="3" id="KW-1185">Reference proteome</keyword>
<dbReference type="Proteomes" id="UP001348492">
    <property type="component" value="Chromosome"/>
</dbReference>
<keyword evidence="1 2" id="KW-0812">Transmembrane</keyword>
<feature type="transmembrane region" description="Helical" evidence="1">
    <location>
        <begin position="178"/>
        <end position="200"/>
    </location>
</feature>
<gene>
    <name evidence="2" type="primary">epsG</name>
    <name evidence="2" type="ORF">TEGL_09670</name>
</gene>
<protein>
    <submittedName>
        <fullName evidence="2">Transmembrane protein EpsG</fullName>
    </submittedName>
</protein>